<keyword evidence="3" id="KW-0804">Transcription</keyword>
<comment type="caution">
    <text evidence="6">The sequence shown here is derived from an EMBL/GenBank/DDBJ whole genome shotgun (WGS) entry which is preliminary data.</text>
</comment>
<dbReference type="InterPro" id="IPR050109">
    <property type="entry name" value="HTH-type_TetR-like_transc_reg"/>
</dbReference>
<dbReference type="AlphaFoldDB" id="A0A7Y0HGH3"/>
<dbReference type="InterPro" id="IPR036271">
    <property type="entry name" value="Tet_transcr_reg_TetR-rel_C_sf"/>
</dbReference>
<dbReference type="GO" id="GO:0000976">
    <property type="term" value="F:transcription cis-regulatory region binding"/>
    <property type="evidence" value="ECO:0007669"/>
    <property type="project" value="TreeGrafter"/>
</dbReference>
<evidence type="ECO:0000256" key="1">
    <source>
        <dbReference type="ARBA" id="ARBA00023015"/>
    </source>
</evidence>
<evidence type="ECO:0000259" key="5">
    <source>
        <dbReference type="PROSITE" id="PS50977"/>
    </source>
</evidence>
<dbReference type="SUPFAM" id="SSF48498">
    <property type="entry name" value="Tetracyclin repressor-like, C-terminal domain"/>
    <property type="match status" value="1"/>
</dbReference>
<feature type="DNA-binding region" description="H-T-H motif" evidence="4">
    <location>
        <begin position="33"/>
        <end position="52"/>
    </location>
</feature>
<dbReference type="PANTHER" id="PTHR30055">
    <property type="entry name" value="HTH-TYPE TRANSCRIPTIONAL REGULATOR RUTR"/>
    <property type="match status" value="1"/>
</dbReference>
<reference evidence="6 7" key="1">
    <citation type="submission" date="2020-04" db="EMBL/GenBank/DDBJ databases">
        <title>Rhodospirillaceae bacterium KN72 isolated from deep sea.</title>
        <authorList>
            <person name="Zhang D.-C."/>
        </authorList>
    </citation>
    <scope>NUCLEOTIDE SEQUENCE [LARGE SCALE GENOMIC DNA]</scope>
    <source>
        <strain evidence="6 7">KN72</strain>
    </source>
</reference>
<protein>
    <submittedName>
        <fullName evidence="6">TetR/AcrR family transcriptional regulator</fullName>
    </submittedName>
</protein>
<dbReference type="GO" id="GO:0003700">
    <property type="term" value="F:DNA-binding transcription factor activity"/>
    <property type="evidence" value="ECO:0007669"/>
    <property type="project" value="TreeGrafter"/>
</dbReference>
<feature type="domain" description="HTH tetR-type" evidence="5">
    <location>
        <begin position="10"/>
        <end position="70"/>
    </location>
</feature>
<keyword evidence="1" id="KW-0805">Transcription regulation</keyword>
<dbReference type="InterPro" id="IPR009057">
    <property type="entry name" value="Homeodomain-like_sf"/>
</dbReference>
<accession>A0A7Y0HGH3</accession>
<sequence length="203" mass="22910">MAGLRERQKALRERRLVDAAAKRFRSDGYEKTKIEEIAAEAEVSAGTVYNYYRHKGELLIAVVAMEVHEVLAEGESIVASPPDMALEAVNRLITIYLDHSLTYLSKDNWRHAMAASIAQPDEVFARRYTDLDSRLADQVSRLLMALQRKGAIRGDIDPTLFGRMIFNNTNNLFIGFVKDEAMALDDLKRGIRDQHETLCALLA</sequence>
<dbReference type="RefSeq" id="WP_169626056.1">
    <property type="nucleotide sequence ID" value="NZ_JABBNT010000004.1"/>
</dbReference>
<evidence type="ECO:0000256" key="4">
    <source>
        <dbReference type="PROSITE-ProRule" id="PRU00335"/>
    </source>
</evidence>
<keyword evidence="2 4" id="KW-0238">DNA-binding</keyword>
<dbReference type="SUPFAM" id="SSF46689">
    <property type="entry name" value="Homeodomain-like"/>
    <property type="match status" value="1"/>
</dbReference>
<dbReference type="Proteomes" id="UP000539372">
    <property type="component" value="Unassembled WGS sequence"/>
</dbReference>
<dbReference type="PROSITE" id="PS50977">
    <property type="entry name" value="HTH_TETR_2"/>
    <property type="match status" value="1"/>
</dbReference>
<evidence type="ECO:0000313" key="7">
    <source>
        <dbReference type="Proteomes" id="UP000539372"/>
    </source>
</evidence>
<dbReference type="Pfam" id="PF00440">
    <property type="entry name" value="TetR_N"/>
    <property type="match status" value="1"/>
</dbReference>
<dbReference type="EMBL" id="JABBNT010000004">
    <property type="protein sequence ID" value="NMM45668.1"/>
    <property type="molecule type" value="Genomic_DNA"/>
</dbReference>
<organism evidence="6 7">
    <name type="scientific">Pacificispira spongiicola</name>
    <dbReference type="NCBI Taxonomy" id="2729598"/>
    <lineage>
        <taxon>Bacteria</taxon>
        <taxon>Pseudomonadati</taxon>
        <taxon>Pseudomonadota</taxon>
        <taxon>Alphaproteobacteria</taxon>
        <taxon>Rhodospirillales</taxon>
        <taxon>Rhodospirillaceae</taxon>
        <taxon>Pacificispira</taxon>
    </lineage>
</organism>
<evidence type="ECO:0000256" key="2">
    <source>
        <dbReference type="ARBA" id="ARBA00023125"/>
    </source>
</evidence>
<evidence type="ECO:0000313" key="6">
    <source>
        <dbReference type="EMBL" id="NMM45668.1"/>
    </source>
</evidence>
<name>A0A7Y0HGH3_9PROT</name>
<dbReference type="PRINTS" id="PR00455">
    <property type="entry name" value="HTHTETR"/>
</dbReference>
<keyword evidence="7" id="KW-1185">Reference proteome</keyword>
<gene>
    <name evidence="6" type="ORF">HH303_14320</name>
</gene>
<dbReference type="Gene3D" id="1.10.357.10">
    <property type="entry name" value="Tetracycline Repressor, domain 2"/>
    <property type="match status" value="1"/>
</dbReference>
<dbReference type="PANTHER" id="PTHR30055:SF234">
    <property type="entry name" value="HTH-TYPE TRANSCRIPTIONAL REGULATOR BETI"/>
    <property type="match status" value="1"/>
</dbReference>
<dbReference type="InterPro" id="IPR001647">
    <property type="entry name" value="HTH_TetR"/>
</dbReference>
<proteinExistence type="predicted"/>
<evidence type="ECO:0000256" key="3">
    <source>
        <dbReference type="ARBA" id="ARBA00023163"/>
    </source>
</evidence>